<dbReference type="InterPro" id="IPR036259">
    <property type="entry name" value="MFS_trans_sf"/>
</dbReference>
<dbReference type="Gene3D" id="1.20.1250.20">
    <property type="entry name" value="MFS general substrate transporter like domains"/>
    <property type="match status" value="1"/>
</dbReference>
<dbReference type="PANTHER" id="PTHR10981:SF1">
    <property type="entry name" value="BATTENIN"/>
    <property type="match status" value="1"/>
</dbReference>
<evidence type="ECO:0008006" key="9">
    <source>
        <dbReference type="Google" id="ProtNLM"/>
    </source>
</evidence>
<dbReference type="GO" id="GO:0016020">
    <property type="term" value="C:membrane"/>
    <property type="evidence" value="ECO:0007669"/>
    <property type="project" value="InterPro"/>
</dbReference>
<feature type="transmembrane region" description="Helical" evidence="6">
    <location>
        <begin position="119"/>
        <end position="142"/>
    </location>
</feature>
<feature type="transmembrane region" description="Helical" evidence="6">
    <location>
        <begin position="180"/>
        <end position="200"/>
    </location>
</feature>
<dbReference type="InterPro" id="IPR019422">
    <property type="entry name" value="7TM_GPCR_serpentine_rcpt_Srh"/>
</dbReference>
<comment type="subcellular location">
    <subcellularLocation>
        <location evidence="1">Endomembrane system</location>
        <topology evidence="1">Multi-pass membrane protein</topology>
    </subcellularLocation>
</comment>
<evidence type="ECO:0000313" key="7">
    <source>
        <dbReference type="EMBL" id="ULT89229.1"/>
    </source>
</evidence>
<dbReference type="Pfam" id="PF10318">
    <property type="entry name" value="7TM_GPCR_Srh"/>
    <property type="match status" value="1"/>
</dbReference>
<keyword evidence="4 6" id="KW-1133">Transmembrane helix</keyword>
<dbReference type="PRINTS" id="PR01315">
    <property type="entry name" value="BATTENIN"/>
</dbReference>
<feature type="transmembrane region" description="Helical" evidence="6">
    <location>
        <begin position="323"/>
        <end position="342"/>
    </location>
</feature>
<sequence>MVNWTNARDIIAFWLLGLCNNYGYVIMLSAAEDILDNQKGTGSTNTSNTCETGLTSRHCNSVSAGAVLLADNLPALVVQTTFPFFMHRFPFGFRAVIVFVLQAASYFIVAYSGSIAMSLAGVCMASLGQGIGEITFLAMAAHYVPGTIASWSSGTGGAGLIGSFSYAFITQAGLSPSNTLLAQLFIPVLFAGAYFFLLTIPPTVYSPTFNPKTWIIPDNYDRDVFEAAEARGDVLNTKKVPQRELGVMERLKLIVPLLYLMIPLATVYCAEYMINQGLTELIIFNCSQGLNLPLSSQYRWYQVLYQLGVFISRSSVKFFEMPLWLIWCLPILQCANMVFFFFEAVYWFTPTIIIIFALIVFEGLLGGSAYVNTYNKIHKKVSPDVREYSLSAASMGNSLGTNIAAFLSIPLYNWLFIILMENPLNLSQCNFNQYQHWQNVAVLWAPVYGFPVYATAVFLLKYYSDTQSQYIRAAQFIAVILNYLELIDMSTLFYPQFAIPVLGLQVGGILENIYPRVITYLIAALVLHHGINTTTLFIAHCRLMLLSRSLILRKNSTNTFLRRAHQLASANYVLMIVSVGSILLLFRVDNIEYQTAWKREFYQKYKLEFILCPKYYVLDPTAWEFTVMMIVACSVTVLFAFVFVLCSLTTIAIVQSAKDTMSVQTMRYHMQVVISFLISCGIQAFFVVLPVVHMLLCVYFEFMKTYTGGLLFYSLFTQAHQGTAFTLFYVISHRKTKKTWRRCVRVARKIKTERLFKRSI</sequence>
<name>A0AAE9A0X7_CAEBR</name>
<organism evidence="7 8">
    <name type="scientific">Caenorhabditis briggsae</name>
    <dbReference type="NCBI Taxonomy" id="6238"/>
    <lineage>
        <taxon>Eukaryota</taxon>
        <taxon>Metazoa</taxon>
        <taxon>Ecdysozoa</taxon>
        <taxon>Nematoda</taxon>
        <taxon>Chromadorea</taxon>
        <taxon>Rhabditida</taxon>
        <taxon>Rhabditina</taxon>
        <taxon>Rhabditomorpha</taxon>
        <taxon>Rhabditoidea</taxon>
        <taxon>Rhabditidae</taxon>
        <taxon>Peloderinae</taxon>
        <taxon>Caenorhabditis</taxon>
    </lineage>
</organism>
<evidence type="ECO:0000313" key="8">
    <source>
        <dbReference type="Proteomes" id="UP000827892"/>
    </source>
</evidence>
<evidence type="ECO:0000256" key="4">
    <source>
        <dbReference type="ARBA" id="ARBA00022989"/>
    </source>
</evidence>
<protein>
    <recommendedName>
        <fullName evidence="9">Battenin</fullName>
    </recommendedName>
</protein>
<evidence type="ECO:0000256" key="1">
    <source>
        <dbReference type="ARBA" id="ARBA00004127"/>
    </source>
</evidence>
<feature type="transmembrane region" description="Helical" evidence="6">
    <location>
        <begin position="348"/>
        <end position="371"/>
    </location>
</feature>
<dbReference type="EMBL" id="CP090895">
    <property type="protein sequence ID" value="ULT89229.1"/>
    <property type="molecule type" value="Genomic_DNA"/>
</dbReference>
<dbReference type="PANTHER" id="PTHR10981">
    <property type="entry name" value="BATTENIN"/>
    <property type="match status" value="1"/>
</dbReference>
<feature type="transmembrane region" description="Helical" evidence="6">
    <location>
        <begin position="625"/>
        <end position="651"/>
    </location>
</feature>
<evidence type="ECO:0000256" key="3">
    <source>
        <dbReference type="ARBA" id="ARBA00022692"/>
    </source>
</evidence>
<proteinExistence type="inferred from homology"/>
<dbReference type="AlphaFoldDB" id="A0AAE9A0X7"/>
<evidence type="ECO:0000256" key="2">
    <source>
        <dbReference type="ARBA" id="ARBA00007467"/>
    </source>
</evidence>
<dbReference type="SUPFAM" id="SSF103473">
    <property type="entry name" value="MFS general substrate transporter"/>
    <property type="match status" value="1"/>
</dbReference>
<feature type="transmembrane region" description="Helical" evidence="6">
    <location>
        <begin position="12"/>
        <end position="31"/>
    </location>
</feature>
<gene>
    <name evidence="7" type="ORF">L3Y34_008005</name>
</gene>
<accession>A0AAE9A0X7</accession>
<feature type="transmembrane region" description="Helical" evidence="6">
    <location>
        <begin position="399"/>
        <end position="420"/>
    </location>
</feature>
<dbReference type="Proteomes" id="UP000827892">
    <property type="component" value="Chromosome V"/>
</dbReference>
<evidence type="ECO:0000256" key="6">
    <source>
        <dbReference type="SAM" id="Phobius"/>
    </source>
</evidence>
<dbReference type="GO" id="GO:0012505">
    <property type="term" value="C:endomembrane system"/>
    <property type="evidence" value="ECO:0007669"/>
    <property type="project" value="UniProtKB-SubCell"/>
</dbReference>
<dbReference type="InterPro" id="IPR003492">
    <property type="entry name" value="Battenin_disease_Cln3"/>
</dbReference>
<evidence type="ECO:0000256" key="5">
    <source>
        <dbReference type="ARBA" id="ARBA00023136"/>
    </source>
</evidence>
<feature type="transmembrane region" description="Helical" evidence="6">
    <location>
        <begin position="476"/>
        <end position="497"/>
    </location>
</feature>
<feature type="transmembrane region" description="Helical" evidence="6">
    <location>
        <begin position="672"/>
        <end position="692"/>
    </location>
</feature>
<feature type="transmembrane region" description="Helical" evidence="6">
    <location>
        <begin position="148"/>
        <end position="168"/>
    </location>
</feature>
<dbReference type="Pfam" id="PF02487">
    <property type="entry name" value="CLN3"/>
    <property type="match status" value="1"/>
</dbReference>
<dbReference type="FunFam" id="1.20.1250.20:FF:000427">
    <property type="entry name" value="Battenin"/>
    <property type="match status" value="1"/>
</dbReference>
<feature type="transmembrane region" description="Helical" evidence="6">
    <location>
        <begin position="91"/>
        <end position="112"/>
    </location>
</feature>
<reference evidence="7 8" key="1">
    <citation type="submission" date="2022-02" db="EMBL/GenBank/DDBJ databases">
        <title>Chromosome-level reference genomes for two strains of Caenorhabditis briggsae: an improved platform for comparative genomics.</title>
        <authorList>
            <person name="Stevens L."/>
            <person name="Andersen E.C."/>
        </authorList>
    </citation>
    <scope>NUCLEOTIDE SEQUENCE [LARGE SCALE GENOMIC DNA]</scope>
    <source>
        <strain evidence="7">QX1410_ONT</strain>
        <tissue evidence="7">Whole-organism</tissue>
    </source>
</reference>
<dbReference type="GO" id="GO:0005773">
    <property type="term" value="C:vacuole"/>
    <property type="evidence" value="ECO:0007669"/>
    <property type="project" value="UniProtKB-ARBA"/>
</dbReference>
<keyword evidence="3 6" id="KW-0812">Transmembrane</keyword>
<feature type="transmembrane region" description="Helical" evidence="6">
    <location>
        <begin position="567"/>
        <end position="588"/>
    </location>
</feature>
<feature type="transmembrane region" description="Helical" evidence="6">
    <location>
        <begin position="712"/>
        <end position="732"/>
    </location>
</feature>
<comment type="similarity">
    <text evidence="2">Belongs to the battenin family.</text>
</comment>
<feature type="transmembrane region" description="Helical" evidence="6">
    <location>
        <begin position="517"/>
        <end position="546"/>
    </location>
</feature>
<feature type="transmembrane region" description="Helical" evidence="6">
    <location>
        <begin position="440"/>
        <end position="464"/>
    </location>
</feature>
<keyword evidence="5 6" id="KW-0472">Membrane</keyword>
<feature type="transmembrane region" description="Helical" evidence="6">
    <location>
        <begin position="253"/>
        <end position="274"/>
    </location>
</feature>